<dbReference type="RefSeq" id="WP_047371411.1">
    <property type="nucleotide sequence ID" value="NZ_CABMNU010000005.1"/>
</dbReference>
<organism evidence="1 2">
    <name type="scientific">Kluyvera intermedia</name>
    <name type="common">Enterobacter intermedius</name>
    <dbReference type="NCBI Taxonomy" id="61648"/>
    <lineage>
        <taxon>Bacteria</taxon>
        <taxon>Pseudomonadati</taxon>
        <taxon>Pseudomonadota</taxon>
        <taxon>Gammaproteobacteria</taxon>
        <taxon>Enterobacterales</taxon>
        <taxon>Enterobacteriaceae</taxon>
        <taxon>Kluyvera</taxon>
    </lineage>
</organism>
<evidence type="ECO:0000313" key="2">
    <source>
        <dbReference type="Proteomes" id="UP000867740"/>
    </source>
</evidence>
<comment type="caution">
    <text evidence="1">The sequence shown here is derived from an EMBL/GenBank/DDBJ whole genome shotgun (WGS) entry which is preliminary data.</text>
</comment>
<accession>A0A9P3WG24</accession>
<dbReference type="Proteomes" id="UP000867740">
    <property type="component" value="Unassembled WGS sequence"/>
</dbReference>
<gene>
    <name evidence="1" type="ORF">I8531_002269</name>
</gene>
<sequence length="71" mass="7980">MDALPLSPRTDVMMTVILSRYCQQRADILLTFLSASVTGAKESVDTTSPERRKERDTLQKINLRTIKGKLA</sequence>
<protein>
    <submittedName>
        <fullName evidence="1">Uncharacterized protein</fullName>
    </submittedName>
</protein>
<dbReference type="EMBL" id="DACSUM010000015">
    <property type="protein sequence ID" value="HAT3581965.1"/>
    <property type="molecule type" value="Genomic_DNA"/>
</dbReference>
<proteinExistence type="predicted"/>
<evidence type="ECO:0000313" key="1">
    <source>
        <dbReference type="EMBL" id="HAT3581965.1"/>
    </source>
</evidence>
<reference evidence="1" key="2">
    <citation type="submission" date="2020-10" db="EMBL/GenBank/DDBJ databases">
        <authorList>
            <consortium name="NCBI Pathogen Detection Project"/>
        </authorList>
    </citation>
    <scope>NUCLEOTIDE SEQUENCE</scope>
    <source>
        <strain evidence="1">CAVp300</strain>
    </source>
</reference>
<name>A0A9P3WG24_KLUIN</name>
<dbReference type="AlphaFoldDB" id="A0A9P3WG24"/>
<reference evidence="1" key="1">
    <citation type="journal article" date="2018" name="Genome Biol.">
        <title>SKESA: strategic k-mer extension for scrupulous assemblies.</title>
        <authorList>
            <person name="Souvorov A."/>
            <person name="Agarwala R."/>
            <person name="Lipman D.J."/>
        </authorList>
    </citation>
    <scope>NUCLEOTIDE SEQUENCE</scope>
    <source>
        <strain evidence="1">CAVp300</strain>
    </source>
</reference>